<dbReference type="RefSeq" id="XP_001317737.1">
    <property type="nucleotide sequence ID" value="XM_001317702.1"/>
</dbReference>
<protein>
    <submittedName>
        <fullName evidence="2">Uncharacterized protein</fullName>
    </submittedName>
</protein>
<dbReference type="KEGG" id="tva:4763380"/>
<dbReference type="EMBL" id="DS113447">
    <property type="protein sequence ID" value="EAY05514.1"/>
    <property type="molecule type" value="Genomic_DNA"/>
</dbReference>
<feature type="transmembrane region" description="Helical" evidence="1">
    <location>
        <begin position="277"/>
        <end position="303"/>
    </location>
</feature>
<reference evidence="2" key="2">
    <citation type="journal article" date="2007" name="Science">
        <title>Draft genome sequence of the sexually transmitted pathogen Trichomonas vaginalis.</title>
        <authorList>
            <person name="Carlton J.M."/>
            <person name="Hirt R.P."/>
            <person name="Silva J.C."/>
            <person name="Delcher A.L."/>
            <person name="Schatz M."/>
            <person name="Zhao Q."/>
            <person name="Wortman J.R."/>
            <person name="Bidwell S.L."/>
            <person name="Alsmark U.C.M."/>
            <person name="Besteiro S."/>
            <person name="Sicheritz-Ponten T."/>
            <person name="Noel C.J."/>
            <person name="Dacks J.B."/>
            <person name="Foster P.G."/>
            <person name="Simillion C."/>
            <person name="Van de Peer Y."/>
            <person name="Miranda-Saavedra D."/>
            <person name="Barton G.J."/>
            <person name="Westrop G.D."/>
            <person name="Mueller S."/>
            <person name="Dessi D."/>
            <person name="Fiori P.L."/>
            <person name="Ren Q."/>
            <person name="Paulsen I."/>
            <person name="Zhang H."/>
            <person name="Bastida-Corcuera F.D."/>
            <person name="Simoes-Barbosa A."/>
            <person name="Brown M.T."/>
            <person name="Hayes R.D."/>
            <person name="Mukherjee M."/>
            <person name="Okumura C.Y."/>
            <person name="Schneider R."/>
            <person name="Smith A.J."/>
            <person name="Vanacova S."/>
            <person name="Villalvazo M."/>
            <person name="Haas B.J."/>
            <person name="Pertea M."/>
            <person name="Feldblyum T.V."/>
            <person name="Utterback T.R."/>
            <person name="Shu C.L."/>
            <person name="Osoegawa K."/>
            <person name="de Jong P.J."/>
            <person name="Hrdy I."/>
            <person name="Horvathova L."/>
            <person name="Zubacova Z."/>
            <person name="Dolezal P."/>
            <person name="Malik S.B."/>
            <person name="Logsdon J.M. Jr."/>
            <person name="Henze K."/>
            <person name="Gupta A."/>
            <person name="Wang C.C."/>
            <person name="Dunne R.L."/>
            <person name="Upcroft J.A."/>
            <person name="Upcroft P."/>
            <person name="White O."/>
            <person name="Salzberg S.L."/>
            <person name="Tang P."/>
            <person name="Chiu C.-H."/>
            <person name="Lee Y.-S."/>
            <person name="Embley T.M."/>
            <person name="Coombs G.H."/>
            <person name="Mottram J.C."/>
            <person name="Tachezy J."/>
            <person name="Fraser-Liggett C.M."/>
            <person name="Johnson P.J."/>
        </authorList>
    </citation>
    <scope>NUCLEOTIDE SEQUENCE [LARGE SCALE GENOMIC DNA]</scope>
    <source>
        <strain evidence="2">G3</strain>
    </source>
</reference>
<evidence type="ECO:0000313" key="2">
    <source>
        <dbReference type="EMBL" id="EAY05514.1"/>
    </source>
</evidence>
<dbReference type="InParanoid" id="A2EPC9"/>
<reference evidence="2" key="1">
    <citation type="submission" date="2006-10" db="EMBL/GenBank/DDBJ databases">
        <authorList>
            <person name="Amadeo P."/>
            <person name="Zhao Q."/>
            <person name="Wortman J."/>
            <person name="Fraser-Liggett C."/>
            <person name="Carlton J."/>
        </authorList>
    </citation>
    <scope>NUCLEOTIDE SEQUENCE</scope>
    <source>
        <strain evidence="2">G3</strain>
    </source>
</reference>
<dbReference type="Proteomes" id="UP000001542">
    <property type="component" value="Unassembled WGS sequence"/>
</dbReference>
<dbReference type="AlphaFoldDB" id="A2EPC9"/>
<proteinExistence type="predicted"/>
<sequence length="331" mass="37385">MLWILVLQSKSFRVDECIDYNKSSDIHEIFNNYHNYEIKKNEQMCFIGDFIFSSDKEFQAKTILIAARGYNGESKSTEWIKDPVAVTGGCYNDKNGVELCYNARTNIQCLQDKCNFTVIKINVQPRNISFKGIINNVAGYDFKDIDMVTIGTKEKGSMELYTFSNLRRYKDGHLTGVSFRHYGIVVQNGKPEFKATNTSKARSWLMGEDGNSCRFTTSGTSSDVFLHVDYFKGVDTEKTRKLYLKEFQITLNPEGGLYTKDSPSYEFPRFKKPLEPIIIVLIVGIILGIFGIIGCVVCCVFCPCCCCNAFCVNCMPCCPINSANKEAAPEV</sequence>
<name>A2EPC9_TRIV3</name>
<keyword evidence="1" id="KW-1133">Transmembrane helix</keyword>
<dbReference type="VEuPathDB" id="TrichDB:TVAG_081060"/>
<organism evidence="2 3">
    <name type="scientific">Trichomonas vaginalis (strain ATCC PRA-98 / G3)</name>
    <dbReference type="NCBI Taxonomy" id="412133"/>
    <lineage>
        <taxon>Eukaryota</taxon>
        <taxon>Metamonada</taxon>
        <taxon>Parabasalia</taxon>
        <taxon>Trichomonadida</taxon>
        <taxon>Trichomonadidae</taxon>
        <taxon>Trichomonas</taxon>
    </lineage>
</organism>
<dbReference type="VEuPathDB" id="TrichDB:TVAGG3_0679860"/>
<keyword evidence="1" id="KW-0472">Membrane</keyword>
<keyword evidence="3" id="KW-1185">Reference proteome</keyword>
<evidence type="ECO:0000313" key="3">
    <source>
        <dbReference type="Proteomes" id="UP000001542"/>
    </source>
</evidence>
<accession>A2EPC9</accession>
<evidence type="ECO:0000256" key="1">
    <source>
        <dbReference type="SAM" id="Phobius"/>
    </source>
</evidence>
<keyword evidence="1" id="KW-0812">Transmembrane</keyword>
<gene>
    <name evidence="2" type="ORF">TVAG_081060</name>
</gene>